<comment type="subcellular location">
    <subcellularLocation>
        <location evidence="1">Cell outer membrane</location>
    </subcellularLocation>
</comment>
<keyword evidence="2 7" id="KW-0732">Signal</keyword>
<feature type="domain" description="OmpA-like" evidence="8">
    <location>
        <begin position="178"/>
        <end position="297"/>
    </location>
</feature>
<dbReference type="PANTHER" id="PTHR30329">
    <property type="entry name" value="STATOR ELEMENT OF FLAGELLAR MOTOR COMPLEX"/>
    <property type="match status" value="1"/>
</dbReference>
<dbReference type="InterPro" id="IPR003367">
    <property type="entry name" value="Thrombospondin_3-like_rpt"/>
</dbReference>
<accession>A0AB74UIT0</accession>
<dbReference type="InterPro" id="IPR050330">
    <property type="entry name" value="Bact_OuterMem_StrucFunc"/>
</dbReference>
<dbReference type="InterPro" id="IPR006665">
    <property type="entry name" value="OmpA-like"/>
</dbReference>
<dbReference type="InterPro" id="IPR028974">
    <property type="entry name" value="TSP_type-3_rpt"/>
</dbReference>
<proteinExistence type="predicted"/>
<dbReference type="PRINTS" id="PR01021">
    <property type="entry name" value="OMPADOMAIN"/>
</dbReference>
<dbReference type="SUPFAM" id="SSF103088">
    <property type="entry name" value="OmpA-like"/>
    <property type="match status" value="1"/>
</dbReference>
<feature type="signal peptide" evidence="7">
    <location>
        <begin position="1"/>
        <end position="24"/>
    </location>
</feature>
<dbReference type="Pfam" id="PF02412">
    <property type="entry name" value="TSP_3"/>
    <property type="match status" value="3"/>
</dbReference>
<dbReference type="PROSITE" id="PS51123">
    <property type="entry name" value="OMPA_2"/>
    <property type="match status" value="1"/>
</dbReference>
<reference evidence="9" key="1">
    <citation type="submission" date="2024-06" db="EMBL/GenBank/DDBJ databases">
        <title>Complete genome of Salinicola endophyticus HNIBRBA4755.</title>
        <authorList>
            <person name="Shin S.Y."/>
            <person name="Kang H."/>
            <person name="Song J."/>
        </authorList>
    </citation>
    <scope>NUCLEOTIDE SEQUENCE</scope>
    <source>
        <strain evidence="9">HNIBRBA4755</strain>
    </source>
</reference>
<dbReference type="GO" id="GO:0005509">
    <property type="term" value="F:calcium ion binding"/>
    <property type="evidence" value="ECO:0007669"/>
    <property type="project" value="InterPro"/>
</dbReference>
<dbReference type="Gene3D" id="4.10.1080.10">
    <property type="entry name" value="TSP type-3 repeat"/>
    <property type="match status" value="1"/>
</dbReference>
<feature type="chain" id="PRO_5044497999" evidence="7">
    <location>
        <begin position="25"/>
        <end position="297"/>
    </location>
</feature>
<evidence type="ECO:0000256" key="7">
    <source>
        <dbReference type="SAM" id="SignalP"/>
    </source>
</evidence>
<evidence type="ECO:0000256" key="2">
    <source>
        <dbReference type="ARBA" id="ARBA00022729"/>
    </source>
</evidence>
<dbReference type="PROSITE" id="PS01068">
    <property type="entry name" value="OMPA_1"/>
    <property type="match status" value="1"/>
</dbReference>
<feature type="region of interest" description="Disordered" evidence="6">
    <location>
        <begin position="271"/>
        <end position="297"/>
    </location>
</feature>
<evidence type="ECO:0000259" key="8">
    <source>
        <dbReference type="PROSITE" id="PS51123"/>
    </source>
</evidence>
<dbReference type="Pfam" id="PF00691">
    <property type="entry name" value="OmpA"/>
    <property type="match status" value="1"/>
</dbReference>
<dbReference type="Gene3D" id="3.30.1330.60">
    <property type="entry name" value="OmpA-like domain"/>
    <property type="match status" value="1"/>
</dbReference>
<dbReference type="InterPro" id="IPR036737">
    <property type="entry name" value="OmpA-like_sf"/>
</dbReference>
<dbReference type="PANTHER" id="PTHR30329:SF21">
    <property type="entry name" value="LIPOPROTEIN YIAD-RELATED"/>
    <property type="match status" value="1"/>
</dbReference>
<evidence type="ECO:0000256" key="3">
    <source>
        <dbReference type="ARBA" id="ARBA00023136"/>
    </source>
</evidence>
<dbReference type="InterPro" id="IPR006664">
    <property type="entry name" value="OMP_bac"/>
</dbReference>
<evidence type="ECO:0000256" key="5">
    <source>
        <dbReference type="PROSITE-ProRule" id="PRU00473"/>
    </source>
</evidence>
<dbReference type="CDD" id="cd07185">
    <property type="entry name" value="OmpA_C-like"/>
    <property type="match status" value="1"/>
</dbReference>
<dbReference type="GO" id="GO:0007155">
    <property type="term" value="P:cell adhesion"/>
    <property type="evidence" value="ECO:0007669"/>
    <property type="project" value="InterPro"/>
</dbReference>
<dbReference type="EMBL" id="CP159578">
    <property type="protein sequence ID" value="XCJ81379.1"/>
    <property type="molecule type" value="Genomic_DNA"/>
</dbReference>
<dbReference type="InterPro" id="IPR006690">
    <property type="entry name" value="OMPA-like_CS"/>
</dbReference>
<dbReference type="PROSITE" id="PS51257">
    <property type="entry name" value="PROKAR_LIPOPROTEIN"/>
    <property type="match status" value="1"/>
</dbReference>
<dbReference type="RefSeq" id="WP_106420249.1">
    <property type="nucleotide sequence ID" value="NZ_CP159578.1"/>
</dbReference>
<dbReference type="AlphaFoldDB" id="A0AB74UIT0"/>
<evidence type="ECO:0000313" key="9">
    <source>
        <dbReference type="EMBL" id="XCJ81379.1"/>
    </source>
</evidence>
<sequence length="297" mass="30399">MKKSTTGLLLGSALVVGLSGCASSGMESTGSSSDQAWYNSPFVCGIAGGLIGGGLGYATSGSSDEDTGAAVGGVAGATAGALLCADYSSNVVDSDGDGVPDDRDQCPNTPAGVAVDAVGCPLDTDGDGVPDYMDQCPGTPAGVEVNAQGCPLDSDGDGVPDYQDQCPNTPAGAKVNSLGCEESVILRDVNFKFDSAELTPQAESILDGISQKLMASSNTNAKLRIRLDGYTDSVGPADYNQKLSQRRADSVKAYLVNKGFNADNIMTYGHGESDPIASNDTAEGRAQNRRVELDEWK</sequence>
<dbReference type="SUPFAM" id="SSF103647">
    <property type="entry name" value="TSP type-3 repeat"/>
    <property type="match status" value="1"/>
</dbReference>
<keyword evidence="4" id="KW-0998">Cell outer membrane</keyword>
<name>A0AB74UIT0_9GAMM</name>
<keyword evidence="3 5" id="KW-0472">Membrane</keyword>
<evidence type="ECO:0000256" key="6">
    <source>
        <dbReference type="SAM" id="MobiDB-lite"/>
    </source>
</evidence>
<dbReference type="GO" id="GO:0009279">
    <property type="term" value="C:cell outer membrane"/>
    <property type="evidence" value="ECO:0007669"/>
    <property type="project" value="UniProtKB-SubCell"/>
</dbReference>
<evidence type="ECO:0000256" key="4">
    <source>
        <dbReference type="ARBA" id="ARBA00023237"/>
    </source>
</evidence>
<protein>
    <submittedName>
        <fullName evidence="9">OmpA family protein</fullName>
    </submittedName>
</protein>
<organism evidence="9">
    <name type="scientific">Salinicola endophyticus</name>
    <dbReference type="NCBI Taxonomy" id="1949083"/>
    <lineage>
        <taxon>Bacteria</taxon>
        <taxon>Pseudomonadati</taxon>
        <taxon>Pseudomonadota</taxon>
        <taxon>Gammaproteobacteria</taxon>
        <taxon>Oceanospirillales</taxon>
        <taxon>Halomonadaceae</taxon>
        <taxon>Salinicola</taxon>
    </lineage>
</organism>
<evidence type="ECO:0000256" key="1">
    <source>
        <dbReference type="ARBA" id="ARBA00004442"/>
    </source>
</evidence>
<gene>
    <name evidence="9" type="ORF">ABV408_09415</name>
</gene>